<reference evidence="1 2" key="1">
    <citation type="submission" date="2015-03" db="EMBL/GenBank/DDBJ databases">
        <authorList>
            <consortium name="Pathogen Informatics"/>
        </authorList>
    </citation>
    <scope>NUCLEOTIDE SEQUENCE [LARGE SCALE GENOMIC DNA]</scope>
    <source>
        <strain evidence="1 2">Bir 187</strain>
    </source>
</reference>
<sequence>MLAPWPIPCHITRLLAALALMAVAAVAATPSLPTIGSFCTPSNSTSTLRSFGGCGGELLGQCTHFTRLSAATAPNCG</sequence>
<name>A0A654ZVP1_MYCTX</name>
<dbReference type="Proteomes" id="UP000049023">
    <property type="component" value="Unassembled WGS sequence"/>
</dbReference>
<gene>
    <name evidence="1" type="ORF">ERS027661_01808</name>
</gene>
<proteinExistence type="predicted"/>
<evidence type="ECO:0000313" key="2">
    <source>
        <dbReference type="Proteomes" id="UP000049023"/>
    </source>
</evidence>
<dbReference type="EMBL" id="CNFU01000333">
    <property type="protein sequence ID" value="CKR63965.1"/>
    <property type="molecule type" value="Genomic_DNA"/>
</dbReference>
<evidence type="ECO:0000313" key="1">
    <source>
        <dbReference type="EMBL" id="CKR63965.1"/>
    </source>
</evidence>
<accession>A0A654ZVP1</accession>
<organism evidence="1 2">
    <name type="scientific">Mycobacterium tuberculosis</name>
    <dbReference type="NCBI Taxonomy" id="1773"/>
    <lineage>
        <taxon>Bacteria</taxon>
        <taxon>Bacillati</taxon>
        <taxon>Actinomycetota</taxon>
        <taxon>Actinomycetes</taxon>
        <taxon>Mycobacteriales</taxon>
        <taxon>Mycobacteriaceae</taxon>
        <taxon>Mycobacterium</taxon>
        <taxon>Mycobacterium tuberculosis complex</taxon>
    </lineage>
</organism>
<dbReference type="AlphaFoldDB" id="A0A654ZVP1"/>
<protein>
    <submittedName>
        <fullName evidence="1">Uncharacterized protein</fullName>
    </submittedName>
</protein>